<dbReference type="PANTHER" id="PTHR30399:SF1">
    <property type="entry name" value="UTP PYROPHOSPHATASE"/>
    <property type="match status" value="1"/>
</dbReference>
<dbReference type="InterPro" id="IPR053136">
    <property type="entry name" value="UTP_pyrophosphatase-like"/>
</dbReference>
<evidence type="ECO:0000313" key="2">
    <source>
        <dbReference type="EMBL" id="MBM7562573.1"/>
    </source>
</evidence>
<keyword evidence="2" id="KW-0378">Hydrolase</keyword>
<dbReference type="Gene3D" id="3.30.2010.10">
    <property type="entry name" value="Metalloproteases ('zincins'), catalytic domain"/>
    <property type="match status" value="1"/>
</dbReference>
<evidence type="ECO:0000259" key="1">
    <source>
        <dbReference type="Pfam" id="PF01863"/>
    </source>
</evidence>
<organism evidence="2 3">
    <name type="scientific">Fusibacter tunisiensis</name>
    <dbReference type="NCBI Taxonomy" id="1008308"/>
    <lineage>
        <taxon>Bacteria</taxon>
        <taxon>Bacillati</taxon>
        <taxon>Bacillota</taxon>
        <taxon>Clostridia</taxon>
        <taxon>Eubacteriales</taxon>
        <taxon>Eubacteriales Family XII. Incertae Sedis</taxon>
        <taxon>Fusibacter</taxon>
    </lineage>
</organism>
<proteinExistence type="predicted"/>
<dbReference type="RefSeq" id="WP_204665002.1">
    <property type="nucleotide sequence ID" value="NZ_JAFBDT010000022.1"/>
</dbReference>
<reference evidence="2 3" key="1">
    <citation type="submission" date="2021-01" db="EMBL/GenBank/DDBJ databases">
        <title>Genomic Encyclopedia of Type Strains, Phase IV (KMG-IV): sequencing the most valuable type-strain genomes for metagenomic binning, comparative biology and taxonomic classification.</title>
        <authorList>
            <person name="Goeker M."/>
        </authorList>
    </citation>
    <scope>NUCLEOTIDE SEQUENCE [LARGE SCALE GENOMIC DNA]</scope>
    <source>
        <strain evidence="2 3">DSM 24436</strain>
    </source>
</reference>
<comment type="caution">
    <text evidence="2">The sequence shown here is derived from an EMBL/GenBank/DDBJ whole genome shotgun (WGS) entry which is preliminary data.</text>
</comment>
<dbReference type="Proteomes" id="UP000767854">
    <property type="component" value="Unassembled WGS sequence"/>
</dbReference>
<dbReference type="CDD" id="cd07344">
    <property type="entry name" value="M48_yhfN_like"/>
    <property type="match status" value="1"/>
</dbReference>
<dbReference type="GO" id="GO:0016787">
    <property type="term" value="F:hydrolase activity"/>
    <property type="evidence" value="ECO:0007669"/>
    <property type="project" value="UniProtKB-KW"/>
</dbReference>
<sequence>MEFFDVKIRKTVYRIKPIRRKRKSMQIEIEPDGKIKVVAPIGMPICLVKSFVESKVGWVEKTMNKLDQMDWIRLDDFKNSPCESLESVEDRMKAKAESVLKERLCLYGKSMGIQPNKVIVKSQKKRWGSCSSSGIIRLNWKCVLLKPEVMDYIIVHELCHLREMNHSKLFWKEVEKILPDYKDRQDQLKKIKFEC</sequence>
<keyword evidence="3" id="KW-1185">Reference proteome</keyword>
<dbReference type="Pfam" id="PF01863">
    <property type="entry name" value="YgjP-like"/>
    <property type="match status" value="2"/>
</dbReference>
<protein>
    <submittedName>
        <fullName evidence="2">Metal-dependent hydrolase</fullName>
    </submittedName>
</protein>
<accession>A0ABS2MT13</accession>
<dbReference type="EMBL" id="JAFBDT010000022">
    <property type="protein sequence ID" value="MBM7562573.1"/>
    <property type="molecule type" value="Genomic_DNA"/>
</dbReference>
<gene>
    <name evidence="2" type="ORF">JOC49_002134</name>
</gene>
<feature type="domain" description="YgjP-like metallopeptidase" evidence="1">
    <location>
        <begin position="23"/>
        <end position="68"/>
    </location>
</feature>
<dbReference type="PANTHER" id="PTHR30399">
    <property type="entry name" value="UNCHARACTERIZED PROTEIN YGJP"/>
    <property type="match status" value="1"/>
</dbReference>
<dbReference type="InterPro" id="IPR002725">
    <property type="entry name" value="YgjP-like_metallopeptidase"/>
</dbReference>
<evidence type="ECO:0000313" key="3">
    <source>
        <dbReference type="Proteomes" id="UP000767854"/>
    </source>
</evidence>
<name>A0ABS2MT13_9FIRM</name>
<feature type="domain" description="YgjP-like metallopeptidase" evidence="1">
    <location>
        <begin position="84"/>
        <end position="190"/>
    </location>
</feature>